<feature type="transmembrane region" description="Helical" evidence="10">
    <location>
        <begin position="12"/>
        <end position="34"/>
    </location>
</feature>
<evidence type="ECO:0000256" key="8">
    <source>
        <dbReference type="ARBA" id="ARBA00022989"/>
    </source>
</evidence>
<dbReference type="EMBL" id="JACRSO010000002">
    <property type="protein sequence ID" value="MBC8529072.1"/>
    <property type="molecule type" value="Genomic_DNA"/>
</dbReference>
<evidence type="ECO:0000256" key="3">
    <source>
        <dbReference type="ARBA" id="ARBA00022502"/>
    </source>
</evidence>
<feature type="transmembrane region" description="Helical" evidence="10">
    <location>
        <begin position="246"/>
        <end position="271"/>
    </location>
</feature>
<evidence type="ECO:0000256" key="5">
    <source>
        <dbReference type="ARBA" id="ARBA00022679"/>
    </source>
</evidence>
<sequence>MERIKKGQSRAGQNLLTGVCLAILAGLFALWWWQNPPRSPYAQAAALLSAGLFALLGVRFIPQWMKAWRGEPEGEQLAQPDRGTCFKLFAVFLLAGALYYLAGYLLQMAAGRSNGAALGFDAWVAGDVNQYQDIAKRGGYLSEGPWDQLVQLVFFPGYPMLVRAFSWLVQDYLAAAFVVSALSAAGAACVLYKLARVDLPAGAALRVVKFQLILPGAFFLWAPMSDSLFLLLTLGCLYLARRQRLVLAGLLGALASFTRLPGLIVLVPVLFEGIANTLRQRPPLPKTLGRLAALLLIPLGFAAYCGVNYAVSGDPLRFLYYQSEHWGQRLGCFFNTAAYQADYAVSYLQSGDVQGFMGLWLPNLFYHFAALGVMAAAVKRVRPSYTAYFIAYFIATIGATWLLSGPRYLMAAFPLSFALAALGQKRWANRLATGLCLVANGLYFYAYLAHWAVY</sequence>
<dbReference type="GO" id="GO:0006506">
    <property type="term" value="P:GPI anchor biosynthetic process"/>
    <property type="evidence" value="ECO:0007669"/>
    <property type="project" value="UniProtKB-KW"/>
</dbReference>
<comment type="subcellular location">
    <subcellularLocation>
        <location evidence="1">Endoplasmic reticulum membrane</location>
        <topology evidence="1">Multi-pass membrane protein</topology>
    </subcellularLocation>
</comment>
<organism evidence="11 12">
    <name type="scientific">Luoshenia tenuis</name>
    <dbReference type="NCBI Taxonomy" id="2763654"/>
    <lineage>
        <taxon>Bacteria</taxon>
        <taxon>Bacillati</taxon>
        <taxon>Bacillota</taxon>
        <taxon>Clostridia</taxon>
        <taxon>Christensenellales</taxon>
        <taxon>Christensenellaceae</taxon>
        <taxon>Luoshenia</taxon>
    </lineage>
</organism>
<evidence type="ECO:0000256" key="6">
    <source>
        <dbReference type="ARBA" id="ARBA00022692"/>
    </source>
</evidence>
<dbReference type="GO" id="GO:0031501">
    <property type="term" value="C:mannosyltransferase complex"/>
    <property type="evidence" value="ECO:0007669"/>
    <property type="project" value="TreeGrafter"/>
</dbReference>
<dbReference type="InterPro" id="IPR007315">
    <property type="entry name" value="PIG-V/Gpi18"/>
</dbReference>
<gene>
    <name evidence="11" type="ORF">H8699_06495</name>
</gene>
<evidence type="ECO:0000256" key="4">
    <source>
        <dbReference type="ARBA" id="ARBA00022676"/>
    </source>
</evidence>
<reference evidence="11" key="1">
    <citation type="submission" date="2020-08" db="EMBL/GenBank/DDBJ databases">
        <title>Genome public.</title>
        <authorList>
            <person name="Liu C."/>
            <person name="Sun Q."/>
        </authorList>
    </citation>
    <scope>NUCLEOTIDE SEQUENCE</scope>
    <source>
        <strain evidence="11">NSJ-44</strain>
    </source>
</reference>
<name>A0A926D003_9FIRM</name>
<dbReference type="PANTHER" id="PTHR12468">
    <property type="entry name" value="GPI MANNOSYLTRANSFERASE 2"/>
    <property type="match status" value="1"/>
</dbReference>
<feature type="transmembrane region" description="Helical" evidence="10">
    <location>
        <begin position="385"/>
        <end position="402"/>
    </location>
</feature>
<evidence type="ECO:0000256" key="2">
    <source>
        <dbReference type="ARBA" id="ARBA00004687"/>
    </source>
</evidence>
<dbReference type="RefSeq" id="WP_249284965.1">
    <property type="nucleotide sequence ID" value="NZ_JACRSO010000002.1"/>
</dbReference>
<comment type="pathway">
    <text evidence="2">Glycolipid biosynthesis; glycosylphosphatidylinositol-anchor biosynthesis.</text>
</comment>
<feature type="transmembrane region" description="Helical" evidence="10">
    <location>
        <begin position="88"/>
        <end position="106"/>
    </location>
</feature>
<evidence type="ECO:0008006" key="13">
    <source>
        <dbReference type="Google" id="ProtNLM"/>
    </source>
</evidence>
<dbReference type="GO" id="GO:0000009">
    <property type="term" value="F:alpha-1,6-mannosyltransferase activity"/>
    <property type="evidence" value="ECO:0007669"/>
    <property type="project" value="InterPro"/>
</dbReference>
<dbReference type="GO" id="GO:0016020">
    <property type="term" value="C:membrane"/>
    <property type="evidence" value="ECO:0007669"/>
    <property type="project" value="GOC"/>
</dbReference>
<feature type="transmembrane region" description="Helical" evidence="10">
    <location>
        <begin position="40"/>
        <end position="61"/>
    </location>
</feature>
<feature type="transmembrane region" description="Helical" evidence="10">
    <location>
        <begin position="359"/>
        <end position="378"/>
    </location>
</feature>
<keyword evidence="5" id="KW-0808">Transferase</keyword>
<keyword evidence="9 10" id="KW-0472">Membrane</keyword>
<evidence type="ECO:0000313" key="11">
    <source>
        <dbReference type="EMBL" id="MBC8529072.1"/>
    </source>
</evidence>
<evidence type="ECO:0000256" key="7">
    <source>
        <dbReference type="ARBA" id="ARBA00022824"/>
    </source>
</evidence>
<proteinExistence type="predicted"/>
<comment type="caution">
    <text evidence="11">The sequence shown here is derived from an EMBL/GenBank/DDBJ whole genome shotgun (WGS) entry which is preliminary data.</text>
</comment>
<feature type="transmembrane region" description="Helical" evidence="10">
    <location>
        <begin position="172"/>
        <end position="192"/>
    </location>
</feature>
<keyword evidence="4" id="KW-0328">Glycosyltransferase</keyword>
<feature type="transmembrane region" description="Helical" evidence="10">
    <location>
        <begin position="291"/>
        <end position="311"/>
    </location>
</feature>
<keyword evidence="12" id="KW-1185">Reference proteome</keyword>
<keyword evidence="3" id="KW-0337">GPI-anchor biosynthesis</keyword>
<evidence type="ECO:0000256" key="9">
    <source>
        <dbReference type="ARBA" id="ARBA00023136"/>
    </source>
</evidence>
<dbReference type="GO" id="GO:0004376">
    <property type="term" value="F:GPI mannosyltransferase activity"/>
    <property type="evidence" value="ECO:0007669"/>
    <property type="project" value="InterPro"/>
</dbReference>
<protein>
    <recommendedName>
        <fullName evidence="13">Glycosyltransferase RgtA/B/C/D-like domain-containing protein</fullName>
    </recommendedName>
</protein>
<feature type="transmembrane region" description="Helical" evidence="10">
    <location>
        <begin position="212"/>
        <end position="240"/>
    </location>
</feature>
<evidence type="ECO:0000256" key="10">
    <source>
        <dbReference type="SAM" id="Phobius"/>
    </source>
</evidence>
<dbReference type="AlphaFoldDB" id="A0A926D003"/>
<keyword evidence="8 10" id="KW-1133">Transmembrane helix</keyword>
<dbReference type="PANTHER" id="PTHR12468:SF2">
    <property type="entry name" value="GPI MANNOSYLTRANSFERASE 2"/>
    <property type="match status" value="1"/>
</dbReference>
<dbReference type="Proteomes" id="UP000654279">
    <property type="component" value="Unassembled WGS sequence"/>
</dbReference>
<accession>A0A926D003</accession>
<evidence type="ECO:0000313" key="12">
    <source>
        <dbReference type="Proteomes" id="UP000654279"/>
    </source>
</evidence>
<keyword evidence="7" id="KW-0256">Endoplasmic reticulum</keyword>
<evidence type="ECO:0000256" key="1">
    <source>
        <dbReference type="ARBA" id="ARBA00004477"/>
    </source>
</evidence>
<keyword evidence="6 10" id="KW-0812">Transmembrane</keyword>
<feature type="transmembrane region" description="Helical" evidence="10">
    <location>
        <begin position="431"/>
        <end position="453"/>
    </location>
</feature>